<proteinExistence type="predicted"/>
<organism evidence="1 2">
    <name type="scientific">Salix suchowensis</name>
    <dbReference type="NCBI Taxonomy" id="1278906"/>
    <lineage>
        <taxon>Eukaryota</taxon>
        <taxon>Viridiplantae</taxon>
        <taxon>Streptophyta</taxon>
        <taxon>Embryophyta</taxon>
        <taxon>Tracheophyta</taxon>
        <taxon>Spermatophyta</taxon>
        <taxon>Magnoliopsida</taxon>
        <taxon>eudicotyledons</taxon>
        <taxon>Gunneridae</taxon>
        <taxon>Pentapetalae</taxon>
        <taxon>rosids</taxon>
        <taxon>fabids</taxon>
        <taxon>Malpighiales</taxon>
        <taxon>Salicaceae</taxon>
        <taxon>Saliceae</taxon>
        <taxon>Salix</taxon>
    </lineage>
</organism>
<gene>
    <name evidence="1" type="ORF">OIU77_013041</name>
</gene>
<reference evidence="1" key="1">
    <citation type="submission" date="2022-10" db="EMBL/GenBank/DDBJ databases">
        <authorList>
            <person name="Hyden B.L."/>
            <person name="Feng K."/>
            <person name="Yates T."/>
            <person name="Jawdy S."/>
            <person name="Smart L.B."/>
            <person name="Muchero W."/>
        </authorList>
    </citation>
    <scope>NUCLEOTIDE SEQUENCE</scope>
    <source>
        <tissue evidence="1">Shoot tip</tissue>
    </source>
</reference>
<sequence length="53" mass="6221">MIVFVVFGCWESREKERKKVVEGYYFGSLATKNSVFLCSLFEACVCFISRRRT</sequence>
<dbReference type="EMBL" id="JAPFFI010000024">
    <property type="protein sequence ID" value="KAJ6311183.1"/>
    <property type="molecule type" value="Genomic_DNA"/>
</dbReference>
<name>A0ABQ8ZU26_9ROSI</name>
<keyword evidence="2" id="KW-1185">Reference proteome</keyword>
<accession>A0ABQ8ZU26</accession>
<evidence type="ECO:0000313" key="1">
    <source>
        <dbReference type="EMBL" id="KAJ6311183.1"/>
    </source>
</evidence>
<reference evidence="1" key="2">
    <citation type="journal article" date="2023" name="Int. J. Mol. Sci.">
        <title>De Novo Assembly and Annotation of 11 Diverse Shrub Willow (Salix) Genomes Reveals Novel Gene Organization in Sex-Linked Regions.</title>
        <authorList>
            <person name="Hyden B."/>
            <person name="Feng K."/>
            <person name="Yates T.B."/>
            <person name="Jawdy S."/>
            <person name="Cereghino C."/>
            <person name="Smart L.B."/>
            <person name="Muchero W."/>
        </authorList>
    </citation>
    <scope>NUCLEOTIDE SEQUENCE</scope>
    <source>
        <tissue evidence="1">Shoot tip</tissue>
    </source>
</reference>
<evidence type="ECO:0000313" key="2">
    <source>
        <dbReference type="Proteomes" id="UP001141253"/>
    </source>
</evidence>
<protein>
    <submittedName>
        <fullName evidence="1">Uncharacterized protein</fullName>
    </submittedName>
</protein>
<comment type="caution">
    <text evidence="1">The sequence shown here is derived from an EMBL/GenBank/DDBJ whole genome shotgun (WGS) entry which is preliminary data.</text>
</comment>
<dbReference type="Proteomes" id="UP001141253">
    <property type="component" value="Chromosome 10"/>
</dbReference>